<accession>A0A8E2DX95</accession>
<name>A0A8E2DX95_9PEZI</name>
<keyword evidence="1" id="KW-0677">Repeat</keyword>
<dbReference type="PANTHER" id="PTHR10039">
    <property type="entry name" value="AMELOGENIN"/>
    <property type="match status" value="1"/>
</dbReference>
<organism evidence="5 6">
    <name type="scientific">Lepidopterella palustris CBS 459.81</name>
    <dbReference type="NCBI Taxonomy" id="1314670"/>
    <lineage>
        <taxon>Eukaryota</taxon>
        <taxon>Fungi</taxon>
        <taxon>Dikarya</taxon>
        <taxon>Ascomycota</taxon>
        <taxon>Pezizomycotina</taxon>
        <taxon>Dothideomycetes</taxon>
        <taxon>Pleosporomycetidae</taxon>
        <taxon>Mytilinidiales</taxon>
        <taxon>Argynnaceae</taxon>
        <taxon>Lepidopterella</taxon>
    </lineage>
</organism>
<dbReference type="EMBL" id="KV745774">
    <property type="protein sequence ID" value="OCK73447.1"/>
    <property type="molecule type" value="Genomic_DNA"/>
</dbReference>
<keyword evidence="6" id="KW-1185">Reference proteome</keyword>
<dbReference type="Proteomes" id="UP000250266">
    <property type="component" value="Unassembled WGS sequence"/>
</dbReference>
<dbReference type="InterPro" id="IPR056884">
    <property type="entry name" value="NPHP3-like_N"/>
</dbReference>
<keyword evidence="3" id="KW-0472">Membrane</keyword>
<dbReference type="PROSITE" id="PS50297">
    <property type="entry name" value="ANK_REP_REGION"/>
    <property type="match status" value="1"/>
</dbReference>
<dbReference type="OrthoDB" id="7464126at2759"/>
<dbReference type="SUPFAM" id="SSF52540">
    <property type="entry name" value="P-loop containing nucleoside triphosphate hydrolases"/>
    <property type="match status" value="1"/>
</dbReference>
<reference evidence="5 6" key="1">
    <citation type="journal article" date="2016" name="Nat. Commun.">
        <title>Ectomycorrhizal ecology is imprinted in the genome of the dominant symbiotic fungus Cenococcum geophilum.</title>
        <authorList>
            <consortium name="DOE Joint Genome Institute"/>
            <person name="Peter M."/>
            <person name="Kohler A."/>
            <person name="Ohm R.A."/>
            <person name="Kuo A."/>
            <person name="Krutzmann J."/>
            <person name="Morin E."/>
            <person name="Arend M."/>
            <person name="Barry K.W."/>
            <person name="Binder M."/>
            <person name="Choi C."/>
            <person name="Clum A."/>
            <person name="Copeland A."/>
            <person name="Grisel N."/>
            <person name="Haridas S."/>
            <person name="Kipfer T."/>
            <person name="LaButti K."/>
            <person name="Lindquist E."/>
            <person name="Lipzen A."/>
            <person name="Maire R."/>
            <person name="Meier B."/>
            <person name="Mihaltcheva S."/>
            <person name="Molinier V."/>
            <person name="Murat C."/>
            <person name="Poggeler S."/>
            <person name="Quandt C.A."/>
            <person name="Sperisen C."/>
            <person name="Tritt A."/>
            <person name="Tisserant E."/>
            <person name="Crous P.W."/>
            <person name="Henrissat B."/>
            <person name="Nehls U."/>
            <person name="Egli S."/>
            <person name="Spatafora J.W."/>
            <person name="Grigoriev I.V."/>
            <person name="Martin F.M."/>
        </authorList>
    </citation>
    <scope>NUCLEOTIDE SEQUENCE [LARGE SCALE GENOMIC DNA]</scope>
    <source>
        <strain evidence="5 6">CBS 459.81</strain>
    </source>
</reference>
<dbReference type="InterPro" id="IPR027417">
    <property type="entry name" value="P-loop_NTPase"/>
</dbReference>
<keyword evidence="2" id="KW-0040">ANK repeat</keyword>
<dbReference type="PROSITE" id="PS50088">
    <property type="entry name" value="ANK_REPEAT"/>
    <property type="match status" value="1"/>
</dbReference>
<dbReference type="Pfam" id="PF24883">
    <property type="entry name" value="NPHP3_N"/>
    <property type="match status" value="1"/>
</dbReference>
<dbReference type="SUPFAM" id="SSF48403">
    <property type="entry name" value="Ankyrin repeat"/>
    <property type="match status" value="1"/>
</dbReference>
<dbReference type="InterPro" id="IPR036770">
    <property type="entry name" value="Ankyrin_rpt-contain_sf"/>
</dbReference>
<dbReference type="Gene3D" id="3.40.50.300">
    <property type="entry name" value="P-loop containing nucleotide triphosphate hydrolases"/>
    <property type="match status" value="1"/>
</dbReference>
<feature type="non-terminal residue" evidence="5">
    <location>
        <position position="723"/>
    </location>
</feature>
<keyword evidence="3" id="KW-0812">Transmembrane</keyword>
<protein>
    <recommendedName>
        <fullName evidence="4">Nephrocystin 3-like N-terminal domain-containing protein</fullName>
    </recommendedName>
</protein>
<dbReference type="AlphaFoldDB" id="A0A8E2DX95"/>
<feature type="transmembrane region" description="Helical" evidence="3">
    <location>
        <begin position="657"/>
        <end position="678"/>
    </location>
</feature>
<evidence type="ECO:0000256" key="2">
    <source>
        <dbReference type="PROSITE-ProRule" id="PRU00023"/>
    </source>
</evidence>
<dbReference type="PANTHER" id="PTHR10039:SF16">
    <property type="entry name" value="GPI INOSITOL-DEACYLASE"/>
    <property type="match status" value="1"/>
</dbReference>
<dbReference type="Gene3D" id="1.25.40.20">
    <property type="entry name" value="Ankyrin repeat-containing domain"/>
    <property type="match status" value="1"/>
</dbReference>
<sequence length="723" mass="82275">MAISENQQMEALLRGLDKILYLIGRCEIYDILYIHNPKPTEALETLKSAMIQLYAIILRFLAKEYQQLNKSTASRAFHALLNPDDVAGFEKDTQASERRIESEAGNCERSYNRAAQAEGVPNAEKFKALLQEMKIQNDVLVEKDTELWDRTNAEERRKILQWTSDIPCQDNHELARQGRTPDTGEWLLNHIQYQNWRSANESMILWLHGVPGAGKTKLVSKVVDDLIDHPRHEALAYFYCDCNQGPRREPENILRSFVKQLSFSPKEDAIHHCLVQIYHQKERGGFPSNKITCAESERLLLQLIEAYQHTTTTLIVDALDECDANLRGELIEAFHRLIAKSKKLKIFISSRRDDDIKNQLEEKTNVGIEATDNHADISKFVVEAIRENEKERRIPIPVDLQQEIIHTLSNKSQGVFQWASLQIGQVLSLTIPDDIRNCLGKLPSDLKNAYDEIYSTIQNQLGSQPEIANRAFQLVMCSYRPLFAAELVAAVCQDPDSDEPKGVDIDIHFVLHACRNLLVVDERLNSCRFAHLSVQEYFEDHWSAHQANGLVARVCLSLLNYPDHWDPNGEAKDSEKREDLSQLISYARNYWPIHVQRCGETDIDKRVSALLQRFLGGMNQSGPAYRSWYEMYVKDETPDYRTLLGRHIKRLQPPTSVSLAICLFGFCGILSAWWEFGFMDIEETNEHGDSLLVLAALGGSVTLVGKLLQAGANVNAQGGDYGN</sequence>
<proteinExistence type="predicted"/>
<gene>
    <name evidence="5" type="ORF">K432DRAFT_340288</name>
</gene>
<feature type="domain" description="Nephrocystin 3-like N-terminal" evidence="4">
    <location>
        <begin position="182"/>
        <end position="351"/>
    </location>
</feature>
<evidence type="ECO:0000256" key="3">
    <source>
        <dbReference type="SAM" id="Phobius"/>
    </source>
</evidence>
<dbReference type="InterPro" id="IPR002110">
    <property type="entry name" value="Ankyrin_rpt"/>
</dbReference>
<evidence type="ECO:0000259" key="4">
    <source>
        <dbReference type="Pfam" id="PF24883"/>
    </source>
</evidence>
<feature type="repeat" description="ANK" evidence="2">
    <location>
        <begin position="687"/>
        <end position="719"/>
    </location>
</feature>
<keyword evidence="3" id="KW-1133">Transmembrane helix</keyword>
<feature type="transmembrane region" description="Helical" evidence="3">
    <location>
        <begin position="690"/>
        <end position="708"/>
    </location>
</feature>
<evidence type="ECO:0000313" key="6">
    <source>
        <dbReference type="Proteomes" id="UP000250266"/>
    </source>
</evidence>
<evidence type="ECO:0000256" key="1">
    <source>
        <dbReference type="ARBA" id="ARBA00022737"/>
    </source>
</evidence>
<evidence type="ECO:0000313" key="5">
    <source>
        <dbReference type="EMBL" id="OCK73447.1"/>
    </source>
</evidence>